<evidence type="ECO:0000313" key="3">
    <source>
        <dbReference type="Proteomes" id="UP001305521"/>
    </source>
</evidence>
<feature type="transmembrane region" description="Helical" evidence="1">
    <location>
        <begin position="106"/>
        <end position="125"/>
    </location>
</feature>
<feature type="transmembrane region" description="Helical" evidence="1">
    <location>
        <begin position="68"/>
        <end position="94"/>
    </location>
</feature>
<sequence>MREHEIEPVPGLPEKLPEGEGILWQGSPRWWSLASRALHLRGLALYFALMVGWSIWNAASSAASFGEAAFASATSLGLALLCLAVLVVIGRAMAQAAFYTITNKRVVLRVGVALPMTINIPFTAIETAAVKRHADGTEDIVLTLSSKQKIAWLALWPHARPWRVARAEPMLRAVPVTSGAAQVLARALAASASMPVTPVVEQGRGVRDGALPGAAVA</sequence>
<dbReference type="InterPro" id="IPR054839">
    <property type="entry name" value="puhB_PGC"/>
</dbReference>
<reference evidence="2 3" key="1">
    <citation type="submission" date="2023-11" db="EMBL/GenBank/DDBJ databases">
        <title>Arctic aerobic anoxygenic photoheterotroph Sediminicoccus rosea KRV36 adapts its photosynthesis to long days of polar summer.</title>
        <authorList>
            <person name="Tomasch J."/>
            <person name="Kopejtka K."/>
            <person name="Bily T."/>
            <person name="Gardiner A.T."/>
            <person name="Gardian Z."/>
            <person name="Shivaramu S."/>
            <person name="Koblizek M."/>
            <person name="Engelhardt F."/>
            <person name="Kaftan D."/>
        </authorList>
    </citation>
    <scope>NUCLEOTIDE SEQUENCE [LARGE SCALE GENOMIC DNA]</scope>
    <source>
        <strain evidence="2 3">R-30</strain>
    </source>
</reference>
<keyword evidence="3" id="KW-1185">Reference proteome</keyword>
<dbReference type="EMBL" id="CP137852">
    <property type="protein sequence ID" value="WPB87610.1"/>
    <property type="molecule type" value="Genomic_DNA"/>
</dbReference>
<feature type="transmembrane region" description="Helical" evidence="1">
    <location>
        <begin position="38"/>
        <end position="56"/>
    </location>
</feature>
<keyword evidence="1" id="KW-1133">Transmembrane helix</keyword>
<keyword evidence="1" id="KW-0812">Transmembrane</keyword>
<protein>
    <submittedName>
        <fullName evidence="2">Photosynthetic complex putative assembly protein PuhB</fullName>
    </submittedName>
</protein>
<evidence type="ECO:0000313" key="2">
    <source>
        <dbReference type="EMBL" id="WPB87610.1"/>
    </source>
</evidence>
<evidence type="ECO:0000256" key="1">
    <source>
        <dbReference type="SAM" id="Phobius"/>
    </source>
</evidence>
<gene>
    <name evidence="2" type="primary">puhB</name>
    <name evidence="2" type="ORF">R9Z33_12180</name>
</gene>
<accession>A0ABZ0PR86</accession>
<name>A0ABZ0PR86_9PROT</name>
<dbReference type="RefSeq" id="WP_318651562.1">
    <property type="nucleotide sequence ID" value="NZ_CP137852.1"/>
</dbReference>
<dbReference type="Proteomes" id="UP001305521">
    <property type="component" value="Chromosome"/>
</dbReference>
<proteinExistence type="predicted"/>
<dbReference type="NCBIfam" id="NF040894">
    <property type="entry name" value="puhB_PGC"/>
    <property type="match status" value="1"/>
</dbReference>
<keyword evidence="1" id="KW-0472">Membrane</keyword>
<organism evidence="2 3">
    <name type="scientific">Sediminicoccus rosea</name>
    <dbReference type="NCBI Taxonomy" id="1225128"/>
    <lineage>
        <taxon>Bacteria</taxon>
        <taxon>Pseudomonadati</taxon>
        <taxon>Pseudomonadota</taxon>
        <taxon>Alphaproteobacteria</taxon>
        <taxon>Acetobacterales</taxon>
        <taxon>Roseomonadaceae</taxon>
        <taxon>Sediminicoccus</taxon>
    </lineage>
</organism>